<dbReference type="EMBL" id="CYHE01000003">
    <property type="protein sequence ID" value="CUA94707.1"/>
    <property type="molecule type" value="Genomic_DNA"/>
</dbReference>
<gene>
    <name evidence="1" type="ORF">Ga0061067_103278</name>
</gene>
<dbReference type="Pfam" id="PF05258">
    <property type="entry name" value="DciA"/>
    <property type="match status" value="1"/>
</dbReference>
<protein>
    <recommendedName>
        <fullName evidence="3">DUF721 domain-containing protein</fullName>
    </recommendedName>
</protein>
<keyword evidence="2" id="KW-1185">Reference proteome</keyword>
<evidence type="ECO:0000313" key="2">
    <source>
        <dbReference type="Proteomes" id="UP000183900"/>
    </source>
</evidence>
<accession>A0A0K6HUK3</accession>
<dbReference type="InterPro" id="IPR007922">
    <property type="entry name" value="DciA-like"/>
</dbReference>
<dbReference type="Proteomes" id="UP000183900">
    <property type="component" value="Unassembled WGS sequence"/>
</dbReference>
<dbReference type="InterPro" id="IPR010593">
    <property type="entry name" value="DUF1159"/>
</dbReference>
<evidence type="ECO:0008006" key="3">
    <source>
        <dbReference type="Google" id="ProtNLM"/>
    </source>
</evidence>
<sequence length="174" mass="19124">MSSLGGSGRQGRVQSRPLADLIGKAMEPVFRKRGFASSDLVASWPDIVGDRYGERVRPERLIWPRSPDRDGPGVPEPATLVVNTDGATALMLTHDMPIVLERINAYFGWAAIGRIRIVQKPVTVPVKKQRPPLRALTDDEQKKLDAKLDGLEHKGLRQALETLGRQVIARSSGS</sequence>
<dbReference type="PIRSF" id="PIRSF032064">
    <property type="entry name" value="UCP032064"/>
    <property type="match status" value="1"/>
</dbReference>
<name>A0A0K6HUK3_9HYPH</name>
<organism evidence="1 2">
    <name type="scientific">Pannonibacter indicus</name>
    <dbReference type="NCBI Taxonomy" id="466044"/>
    <lineage>
        <taxon>Bacteria</taxon>
        <taxon>Pseudomonadati</taxon>
        <taxon>Pseudomonadota</taxon>
        <taxon>Alphaproteobacteria</taxon>
        <taxon>Hyphomicrobiales</taxon>
        <taxon>Stappiaceae</taxon>
        <taxon>Pannonibacter</taxon>
    </lineage>
</organism>
<evidence type="ECO:0000313" key="1">
    <source>
        <dbReference type="EMBL" id="CUA94707.1"/>
    </source>
</evidence>
<proteinExistence type="predicted"/>
<dbReference type="RefSeq" id="WP_055455076.1">
    <property type="nucleotide sequence ID" value="NZ_CYHE01000003.1"/>
</dbReference>
<dbReference type="AlphaFoldDB" id="A0A0K6HUK3"/>
<reference evidence="2" key="1">
    <citation type="submission" date="2015-08" db="EMBL/GenBank/DDBJ databases">
        <authorList>
            <person name="Varghese N."/>
        </authorList>
    </citation>
    <scope>NUCLEOTIDE SEQUENCE [LARGE SCALE GENOMIC DNA]</scope>
    <source>
        <strain evidence="2">DSM 23407</strain>
    </source>
</reference>